<accession>A0ABN6XV11</accession>
<evidence type="ECO:0000259" key="3">
    <source>
        <dbReference type="Pfam" id="PF06722"/>
    </source>
</evidence>
<keyword evidence="2" id="KW-0808">Transferase</keyword>
<dbReference type="SUPFAM" id="SSF53756">
    <property type="entry name" value="UDP-Glycosyltransferase/glycogen phosphorylase"/>
    <property type="match status" value="1"/>
</dbReference>
<dbReference type="PANTHER" id="PTHR48043:SF145">
    <property type="entry name" value="FI06409P-RELATED"/>
    <property type="match status" value="1"/>
</dbReference>
<name>A0ABN6XV11_9MICO</name>
<proteinExistence type="predicted"/>
<feature type="domain" description="Erythromycin biosynthesis protein CIII-like C-terminal" evidence="3">
    <location>
        <begin position="2"/>
        <end position="74"/>
    </location>
</feature>
<dbReference type="EMBL" id="AP027731">
    <property type="protein sequence ID" value="BDZ47213.1"/>
    <property type="molecule type" value="Genomic_DNA"/>
</dbReference>
<dbReference type="Pfam" id="PF06722">
    <property type="entry name" value="EryCIII-like_C"/>
    <property type="match status" value="1"/>
</dbReference>
<dbReference type="Gene3D" id="3.40.50.2000">
    <property type="entry name" value="Glycogen Phosphorylase B"/>
    <property type="match status" value="1"/>
</dbReference>
<gene>
    <name evidence="4" type="ORF">GCM10025866_31220</name>
</gene>
<dbReference type="Proteomes" id="UP001321498">
    <property type="component" value="Chromosome"/>
</dbReference>
<dbReference type="InterPro" id="IPR010610">
    <property type="entry name" value="EryCIII-like_C"/>
</dbReference>
<organism evidence="4 5">
    <name type="scientific">Naasia aerilata</name>
    <dbReference type="NCBI Taxonomy" id="1162966"/>
    <lineage>
        <taxon>Bacteria</taxon>
        <taxon>Bacillati</taxon>
        <taxon>Actinomycetota</taxon>
        <taxon>Actinomycetes</taxon>
        <taxon>Micrococcales</taxon>
        <taxon>Microbacteriaceae</taxon>
        <taxon>Naasia</taxon>
    </lineage>
</organism>
<protein>
    <recommendedName>
        <fullName evidence="3">Erythromycin biosynthesis protein CIII-like C-terminal domain-containing protein</fullName>
    </recommendedName>
</protein>
<reference evidence="5" key="1">
    <citation type="journal article" date="2019" name="Int. J. Syst. Evol. Microbiol.">
        <title>The Global Catalogue of Microorganisms (GCM) 10K type strain sequencing project: providing services to taxonomists for standard genome sequencing and annotation.</title>
        <authorList>
            <consortium name="The Broad Institute Genomics Platform"/>
            <consortium name="The Broad Institute Genome Sequencing Center for Infectious Disease"/>
            <person name="Wu L."/>
            <person name="Ma J."/>
        </authorList>
    </citation>
    <scope>NUCLEOTIDE SEQUENCE [LARGE SCALE GENOMIC DNA]</scope>
    <source>
        <strain evidence="5">NBRC 108725</strain>
    </source>
</reference>
<evidence type="ECO:0000256" key="1">
    <source>
        <dbReference type="ARBA" id="ARBA00022676"/>
    </source>
</evidence>
<keyword evidence="1" id="KW-0328">Glycosyltransferase</keyword>
<keyword evidence="5" id="KW-1185">Reference proteome</keyword>
<evidence type="ECO:0000256" key="2">
    <source>
        <dbReference type="ARBA" id="ARBA00022679"/>
    </source>
</evidence>
<dbReference type="PANTHER" id="PTHR48043">
    <property type="entry name" value="EG:EG0003.4 PROTEIN-RELATED"/>
    <property type="match status" value="1"/>
</dbReference>
<sequence>MRALLHGLPLVVIPCDTRIDQPAVARAVERAGAGIALPKKASPERIRAALTTVLEDPRYREAAGRIGDRLRAQHGTARAAAAVLELAGTTAQV</sequence>
<evidence type="ECO:0000313" key="5">
    <source>
        <dbReference type="Proteomes" id="UP001321498"/>
    </source>
</evidence>
<evidence type="ECO:0000313" key="4">
    <source>
        <dbReference type="EMBL" id="BDZ47213.1"/>
    </source>
</evidence>
<dbReference type="InterPro" id="IPR050271">
    <property type="entry name" value="UDP-glycosyltransferase"/>
</dbReference>